<dbReference type="Proteomes" id="UP000262825">
    <property type="component" value="Unassembled WGS sequence"/>
</dbReference>
<keyword evidence="3" id="KW-1185">Reference proteome</keyword>
<evidence type="ECO:0000313" key="2">
    <source>
        <dbReference type="EMBL" id="SSD59442.1"/>
    </source>
</evidence>
<dbReference type="GO" id="GO:0034044">
    <property type="term" value="C:exomer complex"/>
    <property type="evidence" value="ECO:0007669"/>
    <property type="project" value="UniProtKB-ARBA"/>
</dbReference>
<accession>A0A376B4A4</accession>
<evidence type="ECO:0000256" key="1">
    <source>
        <dbReference type="SAM" id="MobiDB-lite"/>
    </source>
</evidence>
<sequence length="721" mass="81976">MILTQGSIPEVRESSIGQALKERHSRLSTFSNNLGPADLISIHKYIPASGTSATRDTSSISNSNNTNNNGSNGNATQSVINYRISSESSMPHHQQIAKKLELGTYLYCSGVDTSDPNSIAVFCKSIQDAIEEKPQLWFGKNRNFKISEITYSSWNTFSSCDVNVVVHFPGTLQTYLTTATDGDISLDTDEESSGTHASIWLETFVCTVVRSFIQMLDNRNEGEINNVVETIILNPLMMGEITDVAELFISKGFPLCYTRGSFLGSPIGIVNTSNINNYLVETFVKITKLSHNADLAIDVLRKMLPEYPELSVVLSRIYFENDFEIDAFKLLHSELLKSDDVLPYKSDLLCVEAEYLFELKSDYTLALQVSQNAVKYGPSEFRTWYWLVKSYIALNDVKNALLALNSSPMTLNKEKYNFKRCCSINSPPVDSSTTNNSKDNDNKNSALHLPLPVDVILDEVTGLNSQDVINEHKSADPILLNLPASSLQATFQLAYGLLAEIGKKTGWENLLKLRAENFVMEEEFTNNKNKTIRDKRLCERWLDNLFMLLYQDMKQYTMWQAEQLHFEATNTEYHKTTFEWELLGLCATRLKHDKEASEAFQYGLQQRFSATSCRKLLQYYVAERTKLKKNYQLSSQQILTTLNTIDNLIIDLVVKICCWNHRWYGDFSLLLLESLNDTLSDMGLTKVCNEVDSRYPESVTKLFKSQLLQFFEKHTKDQFDM</sequence>
<proteinExistence type="predicted"/>
<dbReference type="GO" id="GO:0006893">
    <property type="term" value="P:Golgi to plasma membrane transport"/>
    <property type="evidence" value="ECO:0007669"/>
    <property type="project" value="TreeGrafter"/>
</dbReference>
<name>A0A376B4A4_9ASCO</name>
<dbReference type="InterPro" id="IPR011990">
    <property type="entry name" value="TPR-like_helical_dom_sf"/>
</dbReference>
<dbReference type="Gene3D" id="1.25.40.10">
    <property type="entry name" value="Tetratricopeptide repeat domain"/>
    <property type="match status" value="1"/>
</dbReference>
<gene>
    <name evidence="2" type="ORF">SCODWIG_01203</name>
</gene>
<dbReference type="PANTHER" id="PTHR31975:SF1">
    <property type="entry name" value="BUD SITE SELECTION PROTEIN 7-RELATED"/>
    <property type="match status" value="1"/>
</dbReference>
<dbReference type="EMBL" id="UFAJ01000143">
    <property type="protein sequence ID" value="SSD59442.1"/>
    <property type="molecule type" value="Genomic_DNA"/>
</dbReference>
<dbReference type="OrthoDB" id="434695at2759"/>
<evidence type="ECO:0000313" key="3">
    <source>
        <dbReference type="Proteomes" id="UP000262825"/>
    </source>
</evidence>
<dbReference type="Pfam" id="PF09295">
    <property type="entry name" value="ChAPs"/>
    <property type="match status" value="1"/>
</dbReference>
<dbReference type="PANTHER" id="PTHR31975">
    <property type="entry name" value="BUD SITE SELECTION PROTEIN 7-RELATED"/>
    <property type="match status" value="1"/>
</dbReference>
<dbReference type="SUPFAM" id="SSF48452">
    <property type="entry name" value="TPR-like"/>
    <property type="match status" value="1"/>
</dbReference>
<dbReference type="VEuPathDB" id="FungiDB:SCODWIG_01203"/>
<feature type="region of interest" description="Disordered" evidence="1">
    <location>
        <begin position="52"/>
        <end position="76"/>
    </location>
</feature>
<feature type="compositionally biased region" description="Low complexity" evidence="1">
    <location>
        <begin position="57"/>
        <end position="74"/>
    </location>
</feature>
<dbReference type="AlphaFoldDB" id="A0A376B4A4"/>
<protein>
    <submittedName>
        <fullName evidence="2">Related to Bud site selection protein 7</fullName>
    </submittedName>
</protein>
<reference evidence="3" key="1">
    <citation type="submission" date="2018-06" db="EMBL/GenBank/DDBJ databases">
        <authorList>
            <person name="Guldener U."/>
        </authorList>
    </citation>
    <scope>NUCLEOTIDE SEQUENCE [LARGE SCALE GENOMIC DNA]</scope>
    <source>
        <strain evidence="3">UTAD17</strain>
    </source>
</reference>
<organism evidence="2 3">
    <name type="scientific">Saccharomycodes ludwigii</name>
    <dbReference type="NCBI Taxonomy" id="36035"/>
    <lineage>
        <taxon>Eukaryota</taxon>
        <taxon>Fungi</taxon>
        <taxon>Dikarya</taxon>
        <taxon>Ascomycota</taxon>
        <taxon>Saccharomycotina</taxon>
        <taxon>Saccharomycetes</taxon>
        <taxon>Saccharomycodales</taxon>
        <taxon>Saccharomycodaceae</taxon>
        <taxon>Saccharomycodes</taxon>
    </lineage>
</organism>
<dbReference type="InterPro" id="IPR015374">
    <property type="entry name" value="ChAPs"/>
</dbReference>